<evidence type="ECO:0000256" key="1">
    <source>
        <dbReference type="SAM" id="MobiDB-lite"/>
    </source>
</evidence>
<evidence type="ECO:0000313" key="2">
    <source>
        <dbReference type="EMBL" id="MCH9274989.1"/>
    </source>
</evidence>
<organism evidence="2 3">
    <name type="scientific">Bifidobacterium amazonense</name>
    <dbReference type="NCBI Taxonomy" id="2809027"/>
    <lineage>
        <taxon>Bacteria</taxon>
        <taxon>Bacillati</taxon>
        <taxon>Actinomycetota</taxon>
        <taxon>Actinomycetes</taxon>
        <taxon>Bifidobacteriales</taxon>
        <taxon>Bifidobacteriaceae</taxon>
        <taxon>Bifidobacterium</taxon>
    </lineage>
</organism>
<gene>
    <name evidence="2" type="ORF">JS533_001630</name>
</gene>
<evidence type="ECO:0000313" key="3">
    <source>
        <dbReference type="Proteomes" id="UP000710815"/>
    </source>
</evidence>
<accession>A0ABS9VSD0</accession>
<dbReference type="Proteomes" id="UP000710815">
    <property type="component" value="Unassembled WGS sequence"/>
</dbReference>
<evidence type="ECO:0008006" key="4">
    <source>
        <dbReference type="Google" id="ProtNLM"/>
    </source>
</evidence>
<name>A0ABS9VSD0_9BIFI</name>
<feature type="compositionally biased region" description="Acidic residues" evidence="1">
    <location>
        <begin position="125"/>
        <end position="136"/>
    </location>
</feature>
<reference evidence="2 3" key="2">
    <citation type="journal article" date="2021" name="Syst. Appl. Microbiol.">
        <title>Phylogenetic classification of ten novel species belonging to the genus Bifidobacterium comprising B. phasiani sp. nov., B. pongonis sp. nov., B. saguinibicoloris sp. nov., B. colobi sp. nov., B. simiiventris sp. nov., B. santillanense sp. nov., B. miconis sp. nov., B. amazonense sp. nov., B. pluvialisilvae sp. nov., and B. miconisargentati sp. nov.</title>
        <authorList>
            <person name="Lugli G.A."/>
            <person name="Calvete-Torre I."/>
            <person name="Alessandri G."/>
            <person name="Milani C."/>
            <person name="Turroni F."/>
            <person name="Laiolo P."/>
            <person name="Ossiprandi M.C."/>
            <person name="Margolles A."/>
            <person name="Ruiz L."/>
            <person name="Ventura M."/>
        </authorList>
    </citation>
    <scope>NUCLEOTIDE SEQUENCE [LARGE SCALE GENOMIC DNA]</scope>
    <source>
        <strain evidence="2 3">MA1</strain>
    </source>
</reference>
<protein>
    <recommendedName>
        <fullName evidence="4">HIT-type domain-containing protein</fullName>
    </recommendedName>
</protein>
<comment type="caution">
    <text evidence="2">The sequence shown here is derived from an EMBL/GenBank/DDBJ whole genome shotgun (WGS) entry which is preliminary data.</text>
</comment>
<sequence>MAARLCAHCGKPLPRNASPRAKYCSDSCRVLACRKRRNSRNDQAASERKRHDRKPAPEPAVSIDRHEFERMMDDSLEDVLRRNRDRLQAAMDDPDTPASALPAISRQLISVCRELESIAGGDPLLDLDDEPTEVSEDAGAAIV</sequence>
<feature type="region of interest" description="Disordered" evidence="1">
    <location>
        <begin position="121"/>
        <end position="143"/>
    </location>
</feature>
<proteinExistence type="predicted"/>
<keyword evidence="3" id="KW-1185">Reference proteome</keyword>
<feature type="region of interest" description="Disordered" evidence="1">
    <location>
        <begin position="37"/>
        <end position="63"/>
    </location>
</feature>
<dbReference type="EMBL" id="JAFEJT020000004">
    <property type="protein sequence ID" value="MCH9274989.1"/>
    <property type="molecule type" value="Genomic_DNA"/>
</dbReference>
<reference evidence="2 3" key="1">
    <citation type="journal article" date="2021" name="Environ. Microbiol.">
        <title>Genetic insights into the dark matter of the mammalian gut microbiota through targeted genome reconstruction.</title>
        <authorList>
            <person name="Lugli G.A."/>
            <person name="Alessandri G."/>
            <person name="Milani C."/>
            <person name="Viappiani A."/>
            <person name="Fontana F."/>
            <person name="Tarracchini C."/>
            <person name="Mancabelli L."/>
            <person name="Argentini C."/>
            <person name="Ruiz L."/>
            <person name="Margolles A."/>
            <person name="van Sinderen D."/>
            <person name="Turroni F."/>
            <person name="Ventura M."/>
        </authorList>
    </citation>
    <scope>NUCLEOTIDE SEQUENCE [LARGE SCALE GENOMIC DNA]</scope>
    <source>
        <strain evidence="2 3">MA1</strain>
    </source>
</reference>
<dbReference type="RefSeq" id="WP_241512822.1">
    <property type="nucleotide sequence ID" value="NZ_JAFEJT020000004.1"/>
</dbReference>